<reference evidence="2 3" key="1">
    <citation type="submission" date="2020-08" db="EMBL/GenBank/DDBJ databases">
        <title>Genome sequence of Sphingomonas rhizophila KACC 19189T.</title>
        <authorList>
            <person name="Hyun D.-W."/>
            <person name="Bae J.-W."/>
        </authorList>
    </citation>
    <scope>NUCLEOTIDE SEQUENCE [LARGE SCALE GENOMIC DNA]</scope>
    <source>
        <strain evidence="2 3">KACC 19189</strain>
    </source>
</reference>
<dbReference type="SMART" id="SM00271">
    <property type="entry name" value="DnaJ"/>
    <property type="match status" value="1"/>
</dbReference>
<keyword evidence="3" id="KW-1185">Reference proteome</keyword>
<evidence type="ECO:0000313" key="3">
    <source>
        <dbReference type="Proteomes" id="UP000515955"/>
    </source>
</evidence>
<dbReference type="SUPFAM" id="SSF46565">
    <property type="entry name" value="Chaperone J-domain"/>
    <property type="match status" value="1"/>
</dbReference>
<dbReference type="InterPro" id="IPR001623">
    <property type="entry name" value="DnaJ_domain"/>
</dbReference>
<evidence type="ECO:0000313" key="2">
    <source>
        <dbReference type="EMBL" id="QNN64709.1"/>
    </source>
</evidence>
<dbReference type="CDD" id="cd06257">
    <property type="entry name" value="DnaJ"/>
    <property type="match status" value="1"/>
</dbReference>
<gene>
    <name evidence="2" type="ORF">H9L12_10590</name>
</gene>
<protein>
    <submittedName>
        <fullName evidence="2">J domain-containing protein</fullName>
    </submittedName>
</protein>
<dbReference type="PRINTS" id="PR00625">
    <property type="entry name" value="JDOMAIN"/>
</dbReference>
<dbReference type="EMBL" id="CP060717">
    <property type="protein sequence ID" value="QNN64709.1"/>
    <property type="molecule type" value="Genomic_DNA"/>
</dbReference>
<dbReference type="Proteomes" id="UP000515955">
    <property type="component" value="Chromosome"/>
</dbReference>
<feature type="domain" description="J" evidence="1">
    <location>
        <begin position="8"/>
        <end position="72"/>
    </location>
</feature>
<proteinExistence type="predicted"/>
<dbReference type="InterPro" id="IPR036869">
    <property type="entry name" value="J_dom_sf"/>
</dbReference>
<dbReference type="Pfam" id="PF00226">
    <property type="entry name" value="DnaJ"/>
    <property type="match status" value="1"/>
</dbReference>
<organism evidence="2 3">
    <name type="scientific">Sphingomonas rhizophila</name>
    <dbReference type="NCBI Taxonomy" id="2071607"/>
    <lineage>
        <taxon>Bacteria</taxon>
        <taxon>Pseudomonadati</taxon>
        <taxon>Pseudomonadota</taxon>
        <taxon>Alphaproteobacteria</taxon>
        <taxon>Sphingomonadales</taxon>
        <taxon>Sphingomonadaceae</taxon>
        <taxon>Sphingomonas</taxon>
    </lineage>
</organism>
<sequence>MAVVEPGDHYGTLGVSPRADSATIRRAYRALMRRHHPDVSGERESDVRAKAINEAYACLRDSARRSHYDWQRSASARMNVPHHAFSEGPPMRPREAAMAMVFPPKVPAWKPTWPKAIVLGAAAIVTALTFAATSNVPRPGAPAEAVATIDIHLRATGETLPSGASPAPTSNR</sequence>
<evidence type="ECO:0000259" key="1">
    <source>
        <dbReference type="PROSITE" id="PS50076"/>
    </source>
</evidence>
<dbReference type="InterPro" id="IPR050817">
    <property type="entry name" value="DjlA_DnaK_co-chaperone"/>
</dbReference>
<dbReference type="PROSITE" id="PS50076">
    <property type="entry name" value="DNAJ_2"/>
    <property type="match status" value="1"/>
</dbReference>
<dbReference type="Gene3D" id="1.10.287.110">
    <property type="entry name" value="DnaJ domain"/>
    <property type="match status" value="1"/>
</dbReference>
<name>A0A7G9SA34_9SPHN</name>
<dbReference type="RefSeq" id="WP_187541708.1">
    <property type="nucleotide sequence ID" value="NZ_CP060717.1"/>
</dbReference>
<accession>A0A7G9SA34</accession>
<dbReference type="PANTHER" id="PTHR24074">
    <property type="entry name" value="CO-CHAPERONE PROTEIN DJLA"/>
    <property type="match status" value="1"/>
</dbReference>
<dbReference type="AlphaFoldDB" id="A0A7G9SA34"/>
<dbReference type="KEGG" id="srhi:H9L12_10590"/>